<dbReference type="PRINTS" id="PR00453">
    <property type="entry name" value="VWFADOMAIN"/>
</dbReference>
<dbReference type="SUPFAM" id="SSF82895">
    <property type="entry name" value="TSP-1 type 1 repeat"/>
    <property type="match status" value="5"/>
</dbReference>
<sequence length="769" mass="82620">MRLQREAVFGLMFACGMWMWPSEVAGGGWSIVDALRKRYDTSRGGDANGVDTSGVEDVIQSDSAIGAAEGCTNQLDICFLIDSSGSIGIQNFRLVKQFLHTFLMVLPIGPEEVNNAVVTYSTDVHLQWDLQSPNAVDKQLAAHAVLEMPYKKGSTNTSDGLKACKQILFTGSRPGREHVPKLVIGMTDGESDSDFRTVRAAKEIRELGGIVTVLAVGHYVKHSECRSMCGCSGTSDDDSPCPLYLRADWGQLATAIKPMLKEVCKTLPQDAICSDWSAWSPCSVSCGDGSQIRTRTEVSAPQPGTPTCPDCPAPMGRTCVEQGGLEEIRECSAGVCAVDAGCGVWGEWSAWSASCGNATRKRERTRYNDPPPQGAGRRCENQDPPVLQEQTEEATLAPCITIPPTPPEWAAWSDCTVTCGGGNRHRVRNALPPGLGSQNGESDESLVSKLWPGTDLRQEEACNTSPCPINATCGQFEEWSTCSVSCGGGLKTRSRNPWNEDQQHGGLSCEQQHPGGRTETVTCNPQACPVDERPGEWAEWGECSVTCGDGVRERRRGKSLVEAKFGGRTIDQQNEALPEDLKIKNVEYEPCSYPACGASCTYVWSDWNKCVCPMGYQARHAAVKFDYRNKPCDLPTFETKACSCGETNPVPSEGTTPGAPGATGPEQPNQRPLPEGSDENETPTNEEGEQSKKESGSGIAGAIAGGVIGGLILLGAAGGASYHYYLSSSVGSPSAEIEYEADDGATKVVMEEEKETLVPVDDDSDMWME</sequence>
<dbReference type="AlphaFoldDB" id="A0A086K9M7"/>
<reference evidence="9 10" key="1">
    <citation type="submission" date="2014-02" db="EMBL/GenBank/DDBJ databases">
        <authorList>
            <person name="Sibley D."/>
            <person name="Venepally P."/>
            <person name="Karamycheva S."/>
            <person name="Hadjithomas M."/>
            <person name="Khan A."/>
            <person name="Brunk B."/>
            <person name="Roos D."/>
            <person name="Caler E."/>
            <person name="Lorenzi H."/>
        </authorList>
    </citation>
    <scope>NUCLEOTIDE SEQUENCE [LARGE SCALE GENOMIC DNA]</scope>
    <source>
        <strain evidence="9 10">GAB2-2007-GAL-DOM2</strain>
    </source>
</reference>
<keyword evidence="3 7" id="KW-0732">Signal</keyword>
<comment type="subcellular location">
    <subcellularLocation>
        <location evidence="1">Secreted</location>
    </subcellularLocation>
</comment>
<keyword evidence="4" id="KW-0677">Repeat</keyword>
<evidence type="ECO:0000256" key="5">
    <source>
        <dbReference type="ARBA" id="ARBA00023157"/>
    </source>
</evidence>
<evidence type="ECO:0000256" key="4">
    <source>
        <dbReference type="ARBA" id="ARBA00022737"/>
    </source>
</evidence>
<dbReference type="Proteomes" id="UP000028837">
    <property type="component" value="Unassembled WGS sequence"/>
</dbReference>
<evidence type="ECO:0000313" key="9">
    <source>
        <dbReference type="EMBL" id="KFG41095.1"/>
    </source>
</evidence>
<dbReference type="PANTHER" id="PTHR22906">
    <property type="entry name" value="PROPERDIN"/>
    <property type="match status" value="1"/>
</dbReference>
<dbReference type="CDD" id="cd01471">
    <property type="entry name" value="vWA_micronemal_protein"/>
    <property type="match status" value="1"/>
</dbReference>
<evidence type="ECO:0000256" key="2">
    <source>
        <dbReference type="ARBA" id="ARBA00022525"/>
    </source>
</evidence>
<dbReference type="SMR" id="A0A086K9M7"/>
<dbReference type="VEuPathDB" id="ToxoDB:TGDOM2_201780"/>
<dbReference type="PROSITE" id="PS50092">
    <property type="entry name" value="TSP1"/>
    <property type="match status" value="3"/>
</dbReference>
<evidence type="ECO:0000256" key="6">
    <source>
        <dbReference type="SAM" id="MobiDB-lite"/>
    </source>
</evidence>
<feature type="compositionally biased region" description="Acidic residues" evidence="6">
    <location>
        <begin position="676"/>
        <end position="688"/>
    </location>
</feature>
<dbReference type="InterPro" id="IPR002035">
    <property type="entry name" value="VWF_A"/>
</dbReference>
<dbReference type="SUPFAM" id="SSF53300">
    <property type="entry name" value="vWA-like"/>
    <property type="match status" value="1"/>
</dbReference>
<dbReference type="SMART" id="SM00209">
    <property type="entry name" value="TSP1"/>
    <property type="match status" value="6"/>
</dbReference>
<dbReference type="Pfam" id="PF00092">
    <property type="entry name" value="VWA"/>
    <property type="match status" value="1"/>
</dbReference>
<feature type="chain" id="PRO_5001808939" evidence="7">
    <location>
        <begin position="27"/>
        <end position="769"/>
    </location>
</feature>
<dbReference type="SMART" id="SM00327">
    <property type="entry name" value="VWA"/>
    <property type="match status" value="1"/>
</dbReference>
<accession>A0A086K9M7</accession>
<feature type="compositionally biased region" description="Low complexity" evidence="6">
    <location>
        <begin position="654"/>
        <end position="665"/>
    </location>
</feature>
<evidence type="ECO:0000256" key="3">
    <source>
        <dbReference type="ARBA" id="ARBA00022729"/>
    </source>
</evidence>
<dbReference type="PROSITE" id="PS50234">
    <property type="entry name" value="VWFA"/>
    <property type="match status" value="1"/>
</dbReference>
<dbReference type="InterPro" id="IPR000884">
    <property type="entry name" value="TSP1_rpt"/>
</dbReference>
<feature type="domain" description="VWFA" evidence="8">
    <location>
        <begin position="76"/>
        <end position="263"/>
    </location>
</feature>
<protein>
    <submittedName>
        <fullName evidence="9">Microneme protein MIC2</fullName>
    </submittedName>
</protein>
<proteinExistence type="predicted"/>
<dbReference type="InterPro" id="IPR036383">
    <property type="entry name" value="TSP1_rpt_sf"/>
</dbReference>
<dbReference type="Pfam" id="PF00090">
    <property type="entry name" value="TSP_1"/>
    <property type="match status" value="6"/>
</dbReference>
<keyword evidence="2" id="KW-0964">Secreted</keyword>
<dbReference type="Gene3D" id="3.40.50.410">
    <property type="entry name" value="von Willebrand factor, type A domain"/>
    <property type="match status" value="1"/>
</dbReference>
<dbReference type="OrthoDB" id="328969at2759"/>
<dbReference type="PANTHER" id="PTHR22906:SF43">
    <property type="entry name" value="PROPERDIN"/>
    <property type="match status" value="1"/>
</dbReference>
<evidence type="ECO:0000256" key="1">
    <source>
        <dbReference type="ARBA" id="ARBA00004613"/>
    </source>
</evidence>
<organism evidence="9 10">
    <name type="scientific">Toxoplasma gondii GAB2-2007-GAL-DOM2</name>
    <dbReference type="NCBI Taxonomy" id="1130820"/>
    <lineage>
        <taxon>Eukaryota</taxon>
        <taxon>Sar</taxon>
        <taxon>Alveolata</taxon>
        <taxon>Apicomplexa</taxon>
        <taxon>Conoidasida</taxon>
        <taxon>Coccidia</taxon>
        <taxon>Eucoccidiorida</taxon>
        <taxon>Eimeriorina</taxon>
        <taxon>Sarcocystidae</taxon>
        <taxon>Toxoplasma</taxon>
    </lineage>
</organism>
<evidence type="ECO:0000313" key="10">
    <source>
        <dbReference type="Proteomes" id="UP000028837"/>
    </source>
</evidence>
<evidence type="ECO:0000259" key="8">
    <source>
        <dbReference type="PROSITE" id="PS50234"/>
    </source>
</evidence>
<dbReference type="Gene3D" id="2.20.100.10">
    <property type="entry name" value="Thrombospondin type-1 (TSP1) repeat"/>
    <property type="match status" value="5"/>
</dbReference>
<evidence type="ECO:0000256" key="7">
    <source>
        <dbReference type="SAM" id="SignalP"/>
    </source>
</evidence>
<dbReference type="InterPro" id="IPR052065">
    <property type="entry name" value="Compl_asym_regulator"/>
</dbReference>
<keyword evidence="5" id="KW-1015">Disulfide bond</keyword>
<gene>
    <name evidence="9" type="ORF">TGDOM2_201780</name>
</gene>
<feature type="signal peptide" evidence="7">
    <location>
        <begin position="1"/>
        <end position="26"/>
    </location>
</feature>
<feature type="region of interest" description="Disordered" evidence="6">
    <location>
        <begin position="360"/>
        <end position="383"/>
    </location>
</feature>
<dbReference type="EMBL" id="AHZU02000717">
    <property type="protein sequence ID" value="KFG41095.1"/>
    <property type="molecule type" value="Genomic_DNA"/>
</dbReference>
<comment type="caution">
    <text evidence="9">The sequence shown here is derived from an EMBL/GenBank/DDBJ whole genome shotgun (WGS) entry which is preliminary data.</text>
</comment>
<feature type="region of interest" description="Disordered" evidence="6">
    <location>
        <begin position="647"/>
        <end position="697"/>
    </location>
</feature>
<name>A0A086K9M7_TOXGO</name>
<dbReference type="InterPro" id="IPR036465">
    <property type="entry name" value="vWFA_dom_sf"/>
</dbReference>